<protein>
    <submittedName>
        <fullName evidence="2">Uncharacterized protein</fullName>
    </submittedName>
</protein>
<proteinExistence type="predicted"/>
<reference evidence="2" key="2">
    <citation type="journal article" date="2021" name="PeerJ">
        <title>Extensive microbial diversity within the chicken gut microbiome revealed by metagenomics and culture.</title>
        <authorList>
            <person name="Gilroy R."/>
            <person name="Ravi A."/>
            <person name="Getino M."/>
            <person name="Pursley I."/>
            <person name="Horton D.L."/>
            <person name="Alikhan N.F."/>
            <person name="Baker D."/>
            <person name="Gharbi K."/>
            <person name="Hall N."/>
            <person name="Watson M."/>
            <person name="Adriaenssens E.M."/>
            <person name="Foster-Nyarko E."/>
            <person name="Jarju S."/>
            <person name="Secka A."/>
            <person name="Antonio M."/>
            <person name="Oren A."/>
            <person name="Chaudhuri R.R."/>
            <person name="La Ragione R."/>
            <person name="Hildebrand F."/>
            <person name="Pallen M.J."/>
        </authorList>
    </citation>
    <scope>NUCLEOTIDE SEQUENCE</scope>
    <source>
        <strain evidence="2">6919</strain>
    </source>
</reference>
<feature type="transmembrane region" description="Helical" evidence="1">
    <location>
        <begin position="9"/>
        <end position="25"/>
    </location>
</feature>
<reference evidence="2" key="1">
    <citation type="submission" date="2020-10" db="EMBL/GenBank/DDBJ databases">
        <authorList>
            <person name="Gilroy R."/>
        </authorList>
    </citation>
    <scope>NUCLEOTIDE SEQUENCE</scope>
    <source>
        <strain evidence="2">6919</strain>
    </source>
</reference>
<evidence type="ECO:0000313" key="2">
    <source>
        <dbReference type="EMBL" id="MBO8476665.1"/>
    </source>
</evidence>
<name>A0A9D9IR60_9BACT</name>
<feature type="transmembrane region" description="Helical" evidence="1">
    <location>
        <begin position="37"/>
        <end position="56"/>
    </location>
</feature>
<accession>A0A9D9IR60</accession>
<dbReference type="EMBL" id="JADIMC010000076">
    <property type="protein sequence ID" value="MBO8476665.1"/>
    <property type="molecule type" value="Genomic_DNA"/>
</dbReference>
<dbReference type="AlphaFoldDB" id="A0A9D9IR60"/>
<sequence>MKTKIKKSTYLPAILLVYLLCMAYIGKDILLKGDYLYYFSVFGLSLIIIILLHFSLKKKEKRDEEKQLNDKNNKEN</sequence>
<keyword evidence="1" id="KW-1133">Transmembrane helix</keyword>
<organism evidence="2 3">
    <name type="scientific">Candidatus Limisoma faecipullorum</name>
    <dbReference type="NCBI Taxonomy" id="2840854"/>
    <lineage>
        <taxon>Bacteria</taxon>
        <taxon>Pseudomonadati</taxon>
        <taxon>Bacteroidota</taxon>
        <taxon>Bacteroidia</taxon>
        <taxon>Bacteroidales</taxon>
        <taxon>Candidatus Limisoma</taxon>
    </lineage>
</organism>
<keyword evidence="1" id="KW-0472">Membrane</keyword>
<evidence type="ECO:0000313" key="3">
    <source>
        <dbReference type="Proteomes" id="UP000823598"/>
    </source>
</evidence>
<evidence type="ECO:0000256" key="1">
    <source>
        <dbReference type="SAM" id="Phobius"/>
    </source>
</evidence>
<keyword evidence="1" id="KW-0812">Transmembrane</keyword>
<dbReference type="Proteomes" id="UP000823598">
    <property type="component" value="Unassembled WGS sequence"/>
</dbReference>
<gene>
    <name evidence="2" type="ORF">IAB88_06700</name>
</gene>
<comment type="caution">
    <text evidence="2">The sequence shown here is derived from an EMBL/GenBank/DDBJ whole genome shotgun (WGS) entry which is preliminary data.</text>
</comment>